<evidence type="ECO:0000256" key="7">
    <source>
        <dbReference type="ARBA" id="ARBA00023027"/>
    </source>
</evidence>
<dbReference type="InterPro" id="IPR050830">
    <property type="entry name" value="Fungal_FAS"/>
</dbReference>
<dbReference type="OrthoDB" id="4251012at2759"/>
<dbReference type="InterPro" id="IPR013785">
    <property type="entry name" value="Aldolase_TIM"/>
</dbReference>
<dbReference type="GO" id="GO:0004318">
    <property type="term" value="F:enoyl-[acyl-carrier-protein] reductase (NADH) activity"/>
    <property type="evidence" value="ECO:0007669"/>
    <property type="project" value="UniProtKB-UniRule"/>
</dbReference>
<dbReference type="Proteomes" id="UP000002058">
    <property type="component" value="Unassembled WGS sequence"/>
</dbReference>
<comment type="catalytic activity">
    <reaction evidence="12">
        <text>holo-[ACP] + malonyl-CoA = malonyl-[ACP] + CoA</text>
        <dbReference type="Rhea" id="RHEA:41792"/>
        <dbReference type="Rhea" id="RHEA-COMP:9623"/>
        <dbReference type="Rhea" id="RHEA-COMP:9685"/>
        <dbReference type="ChEBI" id="CHEBI:57287"/>
        <dbReference type="ChEBI" id="CHEBI:57384"/>
        <dbReference type="ChEBI" id="CHEBI:64479"/>
        <dbReference type="ChEBI" id="CHEBI:78449"/>
        <dbReference type="EC" id="2.3.1.39"/>
    </reaction>
</comment>
<evidence type="ECO:0000256" key="12">
    <source>
        <dbReference type="ARBA" id="ARBA00048462"/>
    </source>
</evidence>
<dbReference type="Pfam" id="PF00698">
    <property type="entry name" value="Acyl_transf_1"/>
    <property type="match status" value="1"/>
</dbReference>
<dbReference type="eggNOG" id="ENOG502QQJX">
    <property type="taxonomic scope" value="Eukaryota"/>
</dbReference>
<gene>
    <name evidence="19" type="ORF">UREG_04458</name>
</gene>
<evidence type="ECO:0000256" key="15">
    <source>
        <dbReference type="ARBA" id="ARBA00048835"/>
    </source>
</evidence>
<evidence type="ECO:0000313" key="19">
    <source>
        <dbReference type="EMBL" id="EEP79612.1"/>
    </source>
</evidence>
<dbReference type="GO" id="GO:0006633">
    <property type="term" value="P:fatty acid biosynthetic process"/>
    <property type="evidence" value="ECO:0007669"/>
    <property type="project" value="InterPro"/>
</dbReference>
<evidence type="ECO:0000256" key="10">
    <source>
        <dbReference type="ARBA" id="ARBA00033756"/>
    </source>
</evidence>
<dbReference type="InterPro" id="IPR013565">
    <property type="entry name" value="Fas1/AflB-like_central"/>
</dbReference>
<dbReference type="Gene3D" id="3.30.70.2430">
    <property type="match status" value="1"/>
</dbReference>
<dbReference type="InterPro" id="IPR001227">
    <property type="entry name" value="Ac_transferase_dom_sf"/>
</dbReference>
<dbReference type="SUPFAM" id="SSF54637">
    <property type="entry name" value="Thioesterase/thiol ester dehydrase-isomerase"/>
    <property type="match status" value="2"/>
</dbReference>
<dbReference type="InterPro" id="IPR040883">
    <property type="entry name" value="FAS_meander"/>
</dbReference>
<dbReference type="SUPFAM" id="SSF52151">
    <property type="entry name" value="FabD/lysophospholipase-like"/>
    <property type="match status" value="2"/>
</dbReference>
<evidence type="ECO:0000256" key="11">
    <source>
        <dbReference type="ARBA" id="ARBA00048237"/>
    </source>
</evidence>
<dbReference type="SMART" id="SM00827">
    <property type="entry name" value="PKS_AT"/>
    <property type="match status" value="1"/>
</dbReference>
<keyword evidence="8" id="KW-0456">Lyase</keyword>
<comment type="similarity">
    <text evidence="2 16">Belongs to the fungal fatty acid synthetase subunit beta family.</text>
</comment>
<dbReference type="Pfam" id="PF22235">
    <property type="entry name" value="FAS1_thioest_ins"/>
    <property type="match status" value="1"/>
</dbReference>
<dbReference type="GeneID" id="8441058"/>
<comment type="subunit">
    <text evidence="10">[Alpha(6)beta(6)] hexamers of two multifunctional subunits (alpha and beta).</text>
</comment>
<dbReference type="PRINTS" id="PR01483">
    <property type="entry name" value="FASYNTHASE"/>
</dbReference>
<comment type="catalytic activity">
    <reaction evidence="14">
        <text>a 2,3-saturated acyl-[ACP] + NAD(+) = a (2E)-enoyl-[ACP] + NADH + H(+)</text>
        <dbReference type="Rhea" id="RHEA:10240"/>
        <dbReference type="Rhea" id="RHEA-COMP:9925"/>
        <dbReference type="Rhea" id="RHEA-COMP:9926"/>
        <dbReference type="ChEBI" id="CHEBI:15378"/>
        <dbReference type="ChEBI" id="CHEBI:57540"/>
        <dbReference type="ChEBI" id="CHEBI:57945"/>
        <dbReference type="ChEBI" id="CHEBI:78784"/>
        <dbReference type="ChEBI" id="CHEBI:78785"/>
        <dbReference type="EC" id="1.3.1.9"/>
    </reaction>
</comment>
<evidence type="ECO:0000259" key="18">
    <source>
        <dbReference type="SMART" id="SM00827"/>
    </source>
</evidence>
<dbReference type="KEGG" id="ure:UREG_04458"/>
<dbReference type="Gene3D" id="3.30.70.3320">
    <property type="match status" value="1"/>
</dbReference>
<dbReference type="Pfam" id="PF01575">
    <property type="entry name" value="MaoC_dehydratas"/>
    <property type="match status" value="1"/>
</dbReference>
<name>C4JNY8_UNCRE</name>
<dbReference type="Pfam" id="PF13452">
    <property type="entry name" value="FAS1_DH_region"/>
    <property type="match status" value="1"/>
</dbReference>
<protein>
    <recommendedName>
        <fullName evidence="18">Malonyl-CoA:ACP transacylase (MAT) domain-containing protein</fullName>
    </recommendedName>
</protein>
<evidence type="ECO:0000256" key="16">
    <source>
        <dbReference type="PIRNR" id="PIRNR005562"/>
    </source>
</evidence>
<organism evidence="19 20">
    <name type="scientific">Uncinocarpus reesii (strain UAMH 1704)</name>
    <dbReference type="NCBI Taxonomy" id="336963"/>
    <lineage>
        <taxon>Eukaryota</taxon>
        <taxon>Fungi</taxon>
        <taxon>Dikarya</taxon>
        <taxon>Ascomycota</taxon>
        <taxon>Pezizomycotina</taxon>
        <taxon>Eurotiomycetes</taxon>
        <taxon>Eurotiomycetidae</taxon>
        <taxon>Onygenales</taxon>
        <taxon>Onygenaceae</taxon>
        <taxon>Uncinocarpus</taxon>
    </lineage>
</organism>
<evidence type="ECO:0000256" key="3">
    <source>
        <dbReference type="ARBA" id="ARBA00022679"/>
    </source>
</evidence>
<keyword evidence="3 16" id="KW-0808">Transferase</keyword>
<evidence type="ECO:0000256" key="1">
    <source>
        <dbReference type="ARBA" id="ARBA00001055"/>
    </source>
</evidence>
<evidence type="ECO:0000256" key="17">
    <source>
        <dbReference type="PIRSR" id="PIRSR005562-1"/>
    </source>
</evidence>
<keyword evidence="9" id="KW-0511">Multifunctional enzyme</keyword>
<dbReference type="OMA" id="RVTHGMF"/>
<dbReference type="InParanoid" id="C4JNY8"/>
<dbReference type="GO" id="GO:0004314">
    <property type="term" value="F:[acyl-carrier-protein] S-malonyltransferase activity"/>
    <property type="evidence" value="ECO:0007669"/>
    <property type="project" value="UniProtKB-EC"/>
</dbReference>
<dbReference type="GO" id="GO:0019171">
    <property type="term" value="F:(3R)-hydroxyacyl-[acyl-carrier-protein] dehydratase activity"/>
    <property type="evidence" value="ECO:0007669"/>
    <property type="project" value="UniProtKB-EC"/>
</dbReference>
<dbReference type="InterPro" id="IPR016035">
    <property type="entry name" value="Acyl_Trfase/lysoPLipase"/>
</dbReference>
<dbReference type="Gene3D" id="3.20.20.70">
    <property type="entry name" value="Aldolase class I"/>
    <property type="match status" value="2"/>
</dbReference>
<evidence type="ECO:0000256" key="5">
    <source>
        <dbReference type="ARBA" id="ARBA00022857"/>
    </source>
</evidence>
<dbReference type="InterPro" id="IPR003965">
    <property type="entry name" value="Fatty_acid_synthase"/>
</dbReference>
<evidence type="ECO:0000256" key="14">
    <source>
        <dbReference type="ARBA" id="ARBA00048572"/>
    </source>
</evidence>
<feature type="active site" description="For acetyltransferase activity" evidence="17">
    <location>
        <position position="293"/>
    </location>
</feature>
<comment type="catalytic activity">
    <reaction evidence="13">
        <text>(9Z)-octadecenoyl-[ACP] + H2O = (9Z)-octadecenoate + holo-[ACP] + H(+)</text>
        <dbReference type="Rhea" id="RHEA:15057"/>
        <dbReference type="Rhea" id="RHEA-COMP:9685"/>
        <dbReference type="Rhea" id="RHEA-COMP:9924"/>
        <dbReference type="ChEBI" id="CHEBI:15377"/>
        <dbReference type="ChEBI" id="CHEBI:15378"/>
        <dbReference type="ChEBI" id="CHEBI:30823"/>
        <dbReference type="ChEBI" id="CHEBI:64479"/>
        <dbReference type="ChEBI" id="CHEBI:78783"/>
        <dbReference type="EC" id="3.1.2.14"/>
    </reaction>
</comment>
<dbReference type="InterPro" id="IPR016452">
    <property type="entry name" value="Fas1/AflB-like"/>
</dbReference>
<keyword evidence="4 16" id="KW-0378">Hydrolase</keyword>
<evidence type="ECO:0000256" key="6">
    <source>
        <dbReference type="ARBA" id="ARBA00023002"/>
    </source>
</evidence>
<comment type="catalytic activity">
    <reaction evidence="15">
        <text>holo-[ACP] + acetyl-CoA = acetyl-[ACP] + CoA</text>
        <dbReference type="Rhea" id="RHEA:41788"/>
        <dbReference type="Rhea" id="RHEA-COMP:9621"/>
        <dbReference type="Rhea" id="RHEA-COMP:9685"/>
        <dbReference type="ChEBI" id="CHEBI:57287"/>
        <dbReference type="ChEBI" id="CHEBI:57288"/>
        <dbReference type="ChEBI" id="CHEBI:64479"/>
        <dbReference type="ChEBI" id="CHEBI:78446"/>
        <dbReference type="EC" id="2.3.1.38"/>
    </reaction>
</comment>
<evidence type="ECO:0000256" key="9">
    <source>
        <dbReference type="ARBA" id="ARBA00023268"/>
    </source>
</evidence>
<dbReference type="PANTHER" id="PTHR10982:SF21">
    <property type="entry name" value="FATTY ACID SYNTHASE SUBUNIT BETA"/>
    <property type="match status" value="1"/>
</dbReference>
<dbReference type="Gene3D" id="3.30.1120.100">
    <property type="match status" value="1"/>
</dbReference>
<evidence type="ECO:0000256" key="2">
    <source>
        <dbReference type="ARBA" id="ARBA00010009"/>
    </source>
</evidence>
<keyword evidence="6 16" id="KW-0560">Oxidoreductase</keyword>
<dbReference type="Gene3D" id="1.20.930.70">
    <property type="match status" value="1"/>
</dbReference>
<dbReference type="FunFam" id="3.20.20.70:FF:000078">
    <property type="entry name" value="Fatty acid synthase beta subunit dehydratase"/>
    <property type="match status" value="1"/>
</dbReference>
<dbReference type="GO" id="GO:0005835">
    <property type="term" value="C:fatty acid synthase complex"/>
    <property type="evidence" value="ECO:0007669"/>
    <property type="project" value="UniProtKB-UniRule"/>
</dbReference>
<dbReference type="GO" id="GO:0004313">
    <property type="term" value="F:[acyl-carrier-protein] S-acetyltransferase activity"/>
    <property type="evidence" value="ECO:0007669"/>
    <property type="project" value="UniProtKB-EC"/>
</dbReference>
<dbReference type="HOGENOM" id="CLU_000114_5_0_1"/>
<dbReference type="InterPro" id="IPR002539">
    <property type="entry name" value="MaoC-like_dom"/>
</dbReference>
<dbReference type="Gene3D" id="3.40.366.10">
    <property type="entry name" value="Malonyl-Coenzyme A Acyl Carrier Protein, domain 2"/>
    <property type="match status" value="3"/>
</dbReference>
<feature type="domain" description="Malonyl-CoA:ACP transacylase (MAT)" evidence="18">
    <location>
        <begin position="1690"/>
        <end position="2074"/>
    </location>
</feature>
<dbReference type="CDD" id="cd03447">
    <property type="entry name" value="FAS_MaoC"/>
    <property type="match status" value="1"/>
</dbReference>
<dbReference type="InterPro" id="IPR039569">
    <property type="entry name" value="FAS1-like_DH_region"/>
</dbReference>
<keyword evidence="5 16" id="KW-0521">NADP</keyword>
<dbReference type="Pfam" id="PF17828">
    <property type="entry name" value="FAS_N"/>
    <property type="match status" value="1"/>
</dbReference>
<dbReference type="InterPro" id="IPR041099">
    <property type="entry name" value="FAS1_N"/>
</dbReference>
<dbReference type="InterPro" id="IPR014043">
    <property type="entry name" value="Acyl_transferase_dom"/>
</dbReference>
<evidence type="ECO:0000313" key="20">
    <source>
        <dbReference type="Proteomes" id="UP000002058"/>
    </source>
</evidence>
<keyword evidence="7 16" id="KW-0520">NAD</keyword>
<evidence type="ECO:0000256" key="8">
    <source>
        <dbReference type="ARBA" id="ARBA00023239"/>
    </source>
</evidence>
<dbReference type="RefSeq" id="XP_002544941.1">
    <property type="nucleotide sequence ID" value="XM_002544895.1"/>
</dbReference>
<dbReference type="Gene3D" id="6.10.140.1400">
    <property type="match status" value="1"/>
</dbReference>
<dbReference type="VEuPathDB" id="FungiDB:UREG_04458"/>
<dbReference type="Pfam" id="PF17951">
    <property type="entry name" value="FAS_meander"/>
    <property type="match status" value="1"/>
</dbReference>
<dbReference type="Gene3D" id="6.10.60.10">
    <property type="match status" value="1"/>
</dbReference>
<comment type="catalytic activity">
    <reaction evidence="1">
        <text>a (3R)-hydroxyacyl-[ACP] = a (2E)-enoyl-[ACP] + H2O</text>
        <dbReference type="Rhea" id="RHEA:13097"/>
        <dbReference type="Rhea" id="RHEA-COMP:9925"/>
        <dbReference type="Rhea" id="RHEA-COMP:9945"/>
        <dbReference type="ChEBI" id="CHEBI:15377"/>
        <dbReference type="ChEBI" id="CHEBI:78784"/>
        <dbReference type="ChEBI" id="CHEBI:78827"/>
        <dbReference type="EC" id="4.2.1.59"/>
    </reaction>
</comment>
<accession>C4JNY8</accession>
<evidence type="ECO:0000256" key="4">
    <source>
        <dbReference type="ARBA" id="ARBA00022801"/>
    </source>
</evidence>
<dbReference type="PANTHER" id="PTHR10982">
    <property type="entry name" value="MALONYL COA-ACYL CARRIER PROTEIN TRANSACYLASE"/>
    <property type="match status" value="1"/>
</dbReference>
<dbReference type="InterPro" id="IPR029069">
    <property type="entry name" value="HotDog_dom_sf"/>
</dbReference>
<dbReference type="EMBL" id="CH476616">
    <property type="protein sequence ID" value="EEP79612.1"/>
    <property type="molecule type" value="Genomic_DNA"/>
</dbReference>
<keyword evidence="20" id="KW-1185">Reference proteome</keyword>
<proteinExistence type="inferred from homology"/>
<dbReference type="Pfam" id="PF08354">
    <property type="entry name" value="Fas1-AflB-like_hel"/>
    <property type="match status" value="1"/>
</dbReference>
<dbReference type="InterPro" id="IPR032088">
    <property type="entry name" value="SAT"/>
</dbReference>
<dbReference type="GO" id="GO:0004312">
    <property type="term" value="F:fatty acid synthase activity"/>
    <property type="evidence" value="ECO:0007669"/>
    <property type="project" value="InterPro"/>
</dbReference>
<sequence>MDTPWSTLESGASSPIPPWDEVQSLESSSALNQTVTLREGSIECSIKLPRSLLSRCLQLSKKFQDIRAQSTTIAGDPSRSPIELFSKFTQFIIDSVFDESNAEHPDIPLLREMVTIFRHKFLGDENIHAAVASNHNDIPTQRSIIRTFLKACSLTGSEHSSSESRLLVDVRNDNARLMALFNGQGVETYFEELLDSYKAYRDVVVDLVSSLSGCLMYLAEDAAIKDLYPEGLNVHKWLDTPEARPNNEYLLSAPVSVPLIGLSQLLSYAITCINLKVSPGEFRRYLSGAAGHSQGVIVAAFMASVDSWESFNDIAKKVMQILLRIGCRTQQYSRDAPVSNLCTNGEAKVSSRMLSVKGGPKRGLQKHIDELNKYLPETDRVSIALNNGRQQYVVAGPLFALQGLQKKIADQEKQGPQNIARIPFSQRKPVVGTRLLPITVPFHSLHLKAAEEQLQQDLASITLAGSDLAIPVFHTETAENLQSSGNVIPQLIRMICIERVNWENVVNKAFEGVTHVLDFGPGGDAGIGNLVSQQRNGTGLQTIVVTADSGSNPALSYAADLYSCKRPVQYKPIWGRRFSPELVQSLENSPIVSTKFSRLLGLPPVMVAGMTPTTTSYDFVAAIMNAGYHAELGCGGFHNAASMERGIRALAAAIAPGRGITCNLIYANPRAMAWQIPLLAKLRQSGIPITGLTIGAGVPSPEVVSGYIKDLSLTHISLKPGSKEAIDSVLAIARTHPDFPIILQWTGGRAGGHHSYEDFHQPILDRYGKIRSQDNIILIAGSGFGGAEDTYPYMTGSWSLKFDRPPMPFDGILLGSRVMTAKEAHTSPAAKIAITKTPGVPDQQWEGTYKEPTGGILTVRSEMGEPIHKLATRGVKLWAELDRDIFSLPREQQREKLQQRKDYFIKRLNEDFQKVWFGLKAQGTVSDLYEMTYFEVLERLVDLLYLKDQRDWIDPSFRTLVWKYTNRLEERLCQSAIDNEPFLKNITQLDNPHKFMTELSTRYPQASVDIITASDAEYFILLCRQPGQKPVPFILTLDEDFEYWFKKDSLWQSERIEAVPGQDVERTCILHGPVAAQYANVVDEPVKDILDGIHNAHISWILRDQYKGDTKRVTEPERTEYGNQNHVESIRVDLGMDKSSARYSLNDDAMVPTLNQWLASIGGPYPTWKHSIFNAHHIVHGRKIIENPIRRLFTPKPGRIVEVLNPGSDTDEEIILKESNHMDGKQNNPVASACLKRQMNGDIILSLLHQATGRAPVKLNFQFEYKPAAGTLSIHEKIESREARIKQFYQDIWISDTPLSSEALVFQSEPATLDCETIVNFAKCIRNQNPAYTNRQGEPLYAPLDLAIVIAWKPMMSCLFPKCVTGDMLRLLHLSNEFKLCDGALPLQEGDQLSSEGRLKALKIKKGSGKVVRAEGKIFRNGSPIIHLKSEFILLGDFTDYCATFDEKEETVYIHLNSIKDIVLLKSRRWFVLHENVDLKDYLHKLIEFNLTSQYSFQDANSYSRITVRGSVVHKPDYGEPVILGFVNFSGNSYIKNPVTDYLQRHGGESESPETFSEPRRLLHNLEVEIPDAGEEYAQVSADINPIHLSELFAHYAGHETRVTHGMFTSGLIRGLVEHHVACNDPSRMRSWECMFEGKVCAGDRLSVDIYHVGMSHGKMLLTVTAHNVATDIKVLSAKSELQQPSTAYVFTGQGSQQAGMGMELHKQSPAARRVWETADEYFLRRFGFSIVDIVRTNPMELTVRFGGTRGRSVRENYIALTFDSIDENGVVTPKPVFPEIDRTTRSYTFKSADGLLHETQFTQPALVLMELARFADMESKGVIKKDSLFAGHSLGEYVALTAMGELFSVDEVAELVFYRGLSMQNAVERNADGTTDYSMCAINPSRVGRVFHEDDLHWCVTEVARQTGGLLEIVNYNIVNMQYVCAGDLRSLAALTMLTDFLTAEPSGMADRSKLQEKIKSLVVQVDKMKRPIVLQRGKAAIPLKVNVPFHSSLLKPRVDSFRRFLERTVSDSRVKPERLVGKYIPNLIAKPFQLSKEYIKGVYAHTHSPVLEKVLRDMEATTGDALSALDRCGHSSVESRAEIRA</sequence>
<feature type="active site" description="For malonyltransferase activity" evidence="17">
    <location>
        <position position="1834"/>
    </location>
</feature>
<dbReference type="Gene3D" id="3.10.129.10">
    <property type="entry name" value="Hotdog Thioesterase"/>
    <property type="match status" value="2"/>
</dbReference>
<dbReference type="GO" id="GO:0016297">
    <property type="term" value="F:fatty acyl-[ACP] hydrolase activity"/>
    <property type="evidence" value="ECO:0007669"/>
    <property type="project" value="UniProtKB-EC"/>
</dbReference>
<dbReference type="STRING" id="336963.C4JNY8"/>
<dbReference type="FunFam" id="3.40.366.10:FF:000006">
    <property type="entry name" value="Fatty acid synthase beta subunit dehydratase"/>
    <property type="match status" value="1"/>
</dbReference>
<comment type="catalytic activity">
    <reaction evidence="11">
        <text>acetyl-CoA + n malonyl-CoA + 2n NADPH + 4n H(+) = a long-chain-acyl-CoA + n CoA + n CO2 + 2n NADP(+).</text>
        <dbReference type="EC" id="2.3.1.86"/>
    </reaction>
</comment>
<dbReference type="PIRSF" id="PIRSF005562">
    <property type="entry name" value="FAS_yeast_beta"/>
    <property type="match status" value="1"/>
</dbReference>
<dbReference type="Pfam" id="PF16073">
    <property type="entry name" value="SAT"/>
    <property type="match status" value="1"/>
</dbReference>
<dbReference type="GO" id="GO:0004321">
    <property type="term" value="F:fatty-acyl-CoA synthase activity"/>
    <property type="evidence" value="ECO:0007669"/>
    <property type="project" value="UniProtKB-EC"/>
</dbReference>
<reference evidence="20" key="1">
    <citation type="journal article" date="2009" name="Genome Res.">
        <title>Comparative genomic analyses of the human fungal pathogens Coccidioides and their relatives.</title>
        <authorList>
            <person name="Sharpton T.J."/>
            <person name="Stajich J.E."/>
            <person name="Rounsley S.D."/>
            <person name="Gardner M.J."/>
            <person name="Wortman J.R."/>
            <person name="Jordar V.S."/>
            <person name="Maiti R."/>
            <person name="Kodira C.D."/>
            <person name="Neafsey D.E."/>
            <person name="Zeng Q."/>
            <person name="Hung C.-Y."/>
            <person name="McMahan C."/>
            <person name="Muszewska A."/>
            <person name="Grynberg M."/>
            <person name="Mandel M.A."/>
            <person name="Kellner E.M."/>
            <person name="Barker B.M."/>
            <person name="Galgiani J.N."/>
            <person name="Orbach M.J."/>
            <person name="Kirkland T.N."/>
            <person name="Cole G.T."/>
            <person name="Henn M.R."/>
            <person name="Birren B.W."/>
            <person name="Taylor J.W."/>
        </authorList>
    </citation>
    <scope>NUCLEOTIDE SEQUENCE [LARGE SCALE GENOMIC DNA]</scope>
    <source>
        <strain evidence="20">UAMH 1704</strain>
    </source>
</reference>
<evidence type="ECO:0000256" key="13">
    <source>
        <dbReference type="ARBA" id="ARBA00048536"/>
    </source>
</evidence>
<dbReference type="Gene3D" id="1.20.1050.120">
    <property type="match status" value="1"/>
</dbReference>